<reference evidence="9 10" key="1">
    <citation type="submission" date="2019-02" db="EMBL/GenBank/DDBJ databases">
        <title>Bacterial novel species isolated from soil.</title>
        <authorList>
            <person name="Jung H.-Y."/>
        </authorList>
    </citation>
    <scope>NUCLEOTIDE SEQUENCE [LARGE SCALE GENOMIC DNA]</scope>
    <source>
        <strain evidence="9 10">1-3-3-3</strain>
    </source>
</reference>
<feature type="signal peptide" evidence="8">
    <location>
        <begin position="1"/>
        <end position="21"/>
    </location>
</feature>
<keyword evidence="6" id="KW-0472">Membrane</keyword>
<protein>
    <submittedName>
        <fullName evidence="9">Long-chain fatty acid transporter permease</fullName>
    </submittedName>
</protein>
<name>A0A4Q5LC64_9BACT</name>
<evidence type="ECO:0000256" key="1">
    <source>
        <dbReference type="ARBA" id="ARBA00004571"/>
    </source>
</evidence>
<dbReference type="EMBL" id="SEWE01000015">
    <property type="protein sequence ID" value="RYU80139.1"/>
    <property type="molecule type" value="Genomic_DNA"/>
</dbReference>
<dbReference type="PANTHER" id="PTHR35093">
    <property type="entry name" value="OUTER MEMBRANE PROTEIN NMB0088-RELATED"/>
    <property type="match status" value="1"/>
</dbReference>
<dbReference type="Proteomes" id="UP000294155">
    <property type="component" value="Unassembled WGS sequence"/>
</dbReference>
<comment type="subcellular location">
    <subcellularLocation>
        <location evidence="1">Cell outer membrane</location>
        <topology evidence="1">Multi-pass membrane protein</topology>
    </subcellularLocation>
</comment>
<gene>
    <name evidence="9" type="ORF">EWM57_09360</name>
</gene>
<keyword evidence="5 8" id="KW-0732">Signal</keyword>
<dbReference type="AlphaFoldDB" id="A0A4Q5LC64"/>
<dbReference type="GO" id="GO:0015483">
    <property type="term" value="F:long-chain fatty acid transporting porin activity"/>
    <property type="evidence" value="ECO:0007669"/>
    <property type="project" value="TreeGrafter"/>
</dbReference>
<dbReference type="RefSeq" id="WP_129920880.1">
    <property type="nucleotide sequence ID" value="NZ_SEWE01000015.1"/>
</dbReference>
<dbReference type="InterPro" id="IPR005017">
    <property type="entry name" value="OMPP1/FadL/TodX"/>
</dbReference>
<comment type="similarity">
    <text evidence="2">Belongs to the OmpP1/FadL family.</text>
</comment>
<keyword evidence="3" id="KW-1134">Transmembrane beta strand</keyword>
<keyword evidence="7" id="KW-0998">Cell outer membrane</keyword>
<accession>A0A4Q5LC64</accession>
<feature type="chain" id="PRO_5020604209" evidence="8">
    <location>
        <begin position="22"/>
        <end position="415"/>
    </location>
</feature>
<dbReference type="GO" id="GO:0009279">
    <property type="term" value="C:cell outer membrane"/>
    <property type="evidence" value="ECO:0007669"/>
    <property type="project" value="UniProtKB-SubCell"/>
</dbReference>
<evidence type="ECO:0000313" key="9">
    <source>
        <dbReference type="EMBL" id="RYU80139.1"/>
    </source>
</evidence>
<evidence type="ECO:0000313" key="10">
    <source>
        <dbReference type="Proteomes" id="UP000294155"/>
    </source>
</evidence>
<comment type="caution">
    <text evidence="9">The sequence shown here is derived from an EMBL/GenBank/DDBJ whole genome shotgun (WGS) entry which is preliminary data.</text>
</comment>
<evidence type="ECO:0000256" key="3">
    <source>
        <dbReference type="ARBA" id="ARBA00022452"/>
    </source>
</evidence>
<dbReference type="PANTHER" id="PTHR35093:SF8">
    <property type="entry name" value="OUTER MEMBRANE PROTEIN NMB0088-RELATED"/>
    <property type="match status" value="1"/>
</dbReference>
<organism evidence="9 10">
    <name type="scientific">Hymenobacter persicinus</name>
    <dbReference type="NCBI Taxonomy" id="2025506"/>
    <lineage>
        <taxon>Bacteria</taxon>
        <taxon>Pseudomonadati</taxon>
        <taxon>Bacteroidota</taxon>
        <taxon>Cytophagia</taxon>
        <taxon>Cytophagales</taxon>
        <taxon>Hymenobacteraceae</taxon>
        <taxon>Hymenobacter</taxon>
    </lineage>
</organism>
<evidence type="ECO:0000256" key="7">
    <source>
        <dbReference type="ARBA" id="ARBA00023237"/>
    </source>
</evidence>
<keyword evidence="10" id="KW-1185">Reference proteome</keyword>
<evidence type="ECO:0000256" key="8">
    <source>
        <dbReference type="SAM" id="SignalP"/>
    </source>
</evidence>
<evidence type="ECO:0000256" key="5">
    <source>
        <dbReference type="ARBA" id="ARBA00022729"/>
    </source>
</evidence>
<dbReference type="Gene3D" id="2.40.160.60">
    <property type="entry name" value="Outer membrane protein transport protein (OMPP1/FadL/TodX)"/>
    <property type="match status" value="1"/>
</dbReference>
<sequence>MKFKSLLLVGGALLTGTAASAGGYQVTLAGQKNNGMGGVGVGLSLDQAAMFYNPGALAMVKDRGVQLGVNGTLARNSFVAEGSNTQRELRNSVVTPFNFYAGFGPAEGKFRAGIAVYTPFGSKLQYAEGWEGRTSLTDIDLKSIYVQPTFSYAVTDQLSLGVGLTVLAYGAVNLQRDIALPDSYGHIELDGKAKNRIGFNAGLFFKPNPKLSVGISYRSKIDATVEDGDVKFSNIPASFATRFEATKFSATLPLPATTSVGIGIMPTEKLTIGFDVNFVEWSKYRALQFDFDRQINGSTVSTSKRDYQDALTFRLGGQYQVTSGLTVRAGAAYDESPVKDGFVTPETPDANRVSLTGGASYSFGKFGVDLSTQFVKIQKRTQTQADLINNATTDRIAGTYKTNIVIPGIGLNYNF</sequence>
<proteinExistence type="inferred from homology"/>
<evidence type="ECO:0000256" key="2">
    <source>
        <dbReference type="ARBA" id="ARBA00008163"/>
    </source>
</evidence>
<evidence type="ECO:0000256" key="4">
    <source>
        <dbReference type="ARBA" id="ARBA00022692"/>
    </source>
</evidence>
<dbReference type="Pfam" id="PF03349">
    <property type="entry name" value="Toluene_X"/>
    <property type="match status" value="1"/>
</dbReference>
<evidence type="ECO:0000256" key="6">
    <source>
        <dbReference type="ARBA" id="ARBA00023136"/>
    </source>
</evidence>
<dbReference type="SUPFAM" id="SSF56935">
    <property type="entry name" value="Porins"/>
    <property type="match status" value="1"/>
</dbReference>
<keyword evidence="4" id="KW-0812">Transmembrane</keyword>
<dbReference type="OrthoDB" id="9922at2"/>